<organism evidence="1 2">
    <name type="scientific">Candidatus Desulfosporosinus infrequens</name>
    <dbReference type="NCBI Taxonomy" id="2043169"/>
    <lineage>
        <taxon>Bacteria</taxon>
        <taxon>Bacillati</taxon>
        <taxon>Bacillota</taxon>
        <taxon>Clostridia</taxon>
        <taxon>Eubacteriales</taxon>
        <taxon>Desulfitobacteriaceae</taxon>
        <taxon>Desulfosporosinus</taxon>
    </lineage>
</organism>
<dbReference type="EMBL" id="OMOF01000445">
    <property type="protein sequence ID" value="SPF51142.1"/>
    <property type="molecule type" value="Genomic_DNA"/>
</dbReference>
<dbReference type="AlphaFoldDB" id="A0A2U3LGY7"/>
<dbReference type="Proteomes" id="UP000238916">
    <property type="component" value="Unassembled WGS sequence"/>
</dbReference>
<gene>
    <name evidence="1" type="ORF">SBF1_50026</name>
</gene>
<evidence type="ECO:0000313" key="2">
    <source>
        <dbReference type="Proteomes" id="UP000238916"/>
    </source>
</evidence>
<proteinExistence type="predicted"/>
<accession>A0A2U3LGY7</accession>
<evidence type="ECO:0000313" key="1">
    <source>
        <dbReference type="EMBL" id="SPF51142.1"/>
    </source>
</evidence>
<name>A0A2U3LGY7_9FIRM</name>
<protein>
    <submittedName>
        <fullName evidence="1">Uncharacterized protein</fullName>
    </submittedName>
</protein>
<sequence>MGGEGRRKTTLIMQIHTYIIYVSLHDLLNPEPLKSLIPRVSAF</sequence>
<reference evidence="2" key="1">
    <citation type="submission" date="2018-02" db="EMBL/GenBank/DDBJ databases">
        <authorList>
            <person name="Hausmann B."/>
        </authorList>
    </citation>
    <scope>NUCLEOTIDE SEQUENCE [LARGE SCALE GENOMIC DNA]</scope>
    <source>
        <strain evidence="2">Peat soil MAG SbF1</strain>
    </source>
</reference>